<comment type="caution">
    <text evidence="1">The sequence shown here is derived from an EMBL/GenBank/DDBJ whole genome shotgun (WGS) entry which is preliminary data.</text>
</comment>
<accession>A0A1J4P575</accession>
<evidence type="ECO:0000313" key="1">
    <source>
        <dbReference type="EMBL" id="OIJ69895.1"/>
    </source>
</evidence>
<name>A0A1J4P575_9ACTN</name>
<dbReference type="GO" id="GO:0016740">
    <property type="term" value="F:transferase activity"/>
    <property type="evidence" value="ECO:0007669"/>
    <property type="project" value="UniProtKB-KW"/>
</dbReference>
<dbReference type="SUPFAM" id="SSF55729">
    <property type="entry name" value="Acyl-CoA N-acyltransferases (Nat)"/>
    <property type="match status" value="1"/>
</dbReference>
<reference evidence="1" key="1">
    <citation type="submission" date="2016-10" db="EMBL/GenBank/DDBJ databases">
        <title>Genome sequence of Streptomyces mangrovisoli MUSC 149.</title>
        <authorList>
            <person name="Lee L.-H."/>
            <person name="Ser H.-L."/>
        </authorList>
    </citation>
    <scope>NUCLEOTIDE SEQUENCE [LARGE SCALE GENOMIC DNA]</scope>
    <source>
        <strain evidence="1">MUSC 149</strain>
    </source>
</reference>
<dbReference type="InterPro" id="IPR016181">
    <property type="entry name" value="Acyl_CoA_acyltransferase"/>
</dbReference>
<dbReference type="RefSeq" id="WP_046582416.1">
    <property type="nucleotide sequence ID" value="NZ_LAVA02000001.1"/>
</dbReference>
<dbReference type="STRING" id="1428628.WN71_000485"/>
<sequence length="285" mass="30560">MPSADWHLTADLDDFLSRAGDFLASRPAPHTVPLTVTDTLRRHGLHAYSAQAPLFAVLEGGGKVRGAALHTSPHPVHLTAVAEEEAEALATRLAEAGYPVTGVNGESATAAAFARVWSALTGAEGELLRRQRLYRLVELTVPRPVPPGGARVAGPADRDLVARWYQEFQAAIGYGPEHRSPRDARRWADQRIAYGGVTFWETPGDGPVSLAGRTRVVAGQVRVAPVYTPAEWRGRGYAGAVTAEVSRGDGNEVLLFTDLANPTSNALYVRVGYRPVADFAVYAFG</sequence>
<proteinExistence type="predicted"/>
<dbReference type="Gene3D" id="3.40.630.30">
    <property type="match status" value="1"/>
</dbReference>
<gene>
    <name evidence="1" type="ORF">WN71_000485</name>
</gene>
<dbReference type="OrthoDB" id="3174529at2"/>
<protein>
    <submittedName>
        <fullName evidence="1">GNAT family N-acetyltransferase</fullName>
    </submittedName>
</protein>
<dbReference type="AlphaFoldDB" id="A0A1J4P575"/>
<evidence type="ECO:0000313" key="2">
    <source>
        <dbReference type="Proteomes" id="UP000034196"/>
    </source>
</evidence>
<organism evidence="1 2">
    <name type="scientific">Streptomyces mangrovisoli</name>
    <dbReference type="NCBI Taxonomy" id="1428628"/>
    <lineage>
        <taxon>Bacteria</taxon>
        <taxon>Bacillati</taxon>
        <taxon>Actinomycetota</taxon>
        <taxon>Actinomycetes</taxon>
        <taxon>Kitasatosporales</taxon>
        <taxon>Streptomycetaceae</taxon>
        <taxon>Streptomyces</taxon>
    </lineage>
</organism>
<dbReference type="EMBL" id="LAVA02000001">
    <property type="protein sequence ID" value="OIJ69895.1"/>
    <property type="molecule type" value="Genomic_DNA"/>
</dbReference>
<dbReference type="Proteomes" id="UP000034196">
    <property type="component" value="Unassembled WGS sequence"/>
</dbReference>
<keyword evidence="2" id="KW-1185">Reference proteome</keyword>